<name>A4CE23_9GAMM</name>
<feature type="coiled-coil region" evidence="5">
    <location>
        <begin position="81"/>
        <end position="108"/>
    </location>
</feature>
<proteinExistence type="inferred from homology"/>
<dbReference type="SUPFAM" id="SSF58104">
    <property type="entry name" value="Methyl-accepting chemotaxis protein (MCP) signaling domain"/>
    <property type="match status" value="1"/>
</dbReference>
<dbReference type="HOGENOM" id="CLU_000445_107_27_6"/>
<evidence type="ECO:0000256" key="3">
    <source>
        <dbReference type="ARBA" id="ARBA00029447"/>
    </source>
</evidence>
<organism evidence="9 10">
    <name type="scientific">Pseudoalteromonas tunicata D2</name>
    <dbReference type="NCBI Taxonomy" id="87626"/>
    <lineage>
        <taxon>Bacteria</taxon>
        <taxon>Pseudomonadati</taxon>
        <taxon>Pseudomonadota</taxon>
        <taxon>Gammaproteobacteria</taxon>
        <taxon>Alteromonadales</taxon>
        <taxon>Pseudoalteromonadaceae</taxon>
        <taxon>Pseudoalteromonas</taxon>
    </lineage>
</organism>
<keyword evidence="10" id="KW-1185">Reference proteome</keyword>
<dbReference type="SMART" id="SM00304">
    <property type="entry name" value="HAMP"/>
    <property type="match status" value="1"/>
</dbReference>
<comment type="similarity">
    <text evidence="3">Belongs to the methyl-accepting chemotaxis (MCP) protein family.</text>
</comment>
<evidence type="ECO:0000259" key="8">
    <source>
        <dbReference type="PROSITE" id="PS50885"/>
    </source>
</evidence>
<gene>
    <name evidence="9" type="ORF">PTD2_06075</name>
</gene>
<dbReference type="FunFam" id="1.10.287.950:FF:000001">
    <property type="entry name" value="Methyl-accepting chemotaxis sensory transducer"/>
    <property type="match status" value="1"/>
</dbReference>
<protein>
    <submittedName>
        <fullName evidence="9">Putative Methyl-accepting chemotaxis protein</fullName>
    </submittedName>
</protein>
<reference evidence="9 10" key="1">
    <citation type="submission" date="2006-02" db="EMBL/GenBank/DDBJ databases">
        <authorList>
            <person name="Moran M.A."/>
            <person name="Kjelleberg S."/>
            <person name="Egan S."/>
            <person name="Saunders N."/>
            <person name="Thomas T."/>
            <person name="Ferriera S."/>
            <person name="Johnson J."/>
            <person name="Kravitz S."/>
            <person name="Halpern A."/>
            <person name="Remington K."/>
            <person name="Beeson K."/>
            <person name="Tran B."/>
            <person name="Rogers Y.-H."/>
            <person name="Friedman R."/>
            <person name="Venter J.C."/>
        </authorList>
    </citation>
    <scope>NUCLEOTIDE SEQUENCE [LARGE SCALE GENOMIC DNA]</scope>
    <source>
        <strain evidence="9 10">D2</strain>
    </source>
</reference>
<dbReference type="Pfam" id="PF00672">
    <property type="entry name" value="HAMP"/>
    <property type="match status" value="1"/>
</dbReference>
<dbReference type="STRING" id="87626.PTD2_06075"/>
<dbReference type="AlphaFoldDB" id="A4CE23"/>
<feature type="domain" description="HAMP" evidence="8">
    <location>
        <begin position="348"/>
        <end position="400"/>
    </location>
</feature>
<feature type="domain" description="Methyl-accepting transducer" evidence="7">
    <location>
        <begin position="405"/>
        <end position="641"/>
    </location>
</feature>
<dbReference type="InterPro" id="IPR003660">
    <property type="entry name" value="HAMP_dom"/>
</dbReference>
<evidence type="ECO:0000256" key="4">
    <source>
        <dbReference type="PROSITE-ProRule" id="PRU00284"/>
    </source>
</evidence>
<keyword evidence="6" id="KW-0812">Transmembrane</keyword>
<evidence type="ECO:0000256" key="2">
    <source>
        <dbReference type="ARBA" id="ARBA00023224"/>
    </source>
</evidence>
<dbReference type="OrthoDB" id="6846832at2"/>
<feature type="transmembrane region" description="Helical" evidence="6">
    <location>
        <begin position="12"/>
        <end position="34"/>
    </location>
</feature>
<feature type="transmembrane region" description="Helical" evidence="6">
    <location>
        <begin position="327"/>
        <end position="347"/>
    </location>
</feature>
<dbReference type="GO" id="GO:0006935">
    <property type="term" value="P:chemotaxis"/>
    <property type="evidence" value="ECO:0007669"/>
    <property type="project" value="UniProtKB-ARBA"/>
</dbReference>
<comment type="caution">
    <text evidence="9">The sequence shown here is derived from an EMBL/GenBank/DDBJ whole genome shotgun (WGS) entry which is preliminary data.</text>
</comment>
<dbReference type="eggNOG" id="COG0840">
    <property type="taxonomic scope" value="Bacteria"/>
</dbReference>
<dbReference type="SMART" id="SM00283">
    <property type="entry name" value="MA"/>
    <property type="match status" value="1"/>
</dbReference>
<sequence length="677" mass="74120">MFKLKLTIRQKITLGFSTLTVLLIAASSFFYYSLGQIAQANNKVKTIATPIQDQSRTLQIQLLKMVKLGALAYTQTTKAAINQSQKNFANLQNEYQKTTDELTNKVADQPQMRQTLIDTQTSYHAYLATTEKMFDAELSAISAEQNFNELVKQVEQWRNSASTAMLDLETLDANGQDRLLEEVIGTGIRIDDLLFTLASSLKGLAQINQVEALNAHQGDMQFLLGNIRTNFEYLIQQAADLPANELIDGFNSSLNQLHSALDTPGTLYQLQLAKLEQKNLAQQAYFNAEEHFNKNYLGLDKLNEQANVRFDNLQLAAQNSITRGETLAIVIALVCIVLASFIAYFTAKAMLGPLTLVNRALANIAAGDLSQRFKQRSNDEFGNLIANINKLSDDLTQLLQVIEKNALTLNQSAQESRDQSLEISQAAKSQITRIESAKMLAEKIYHSSETVYNEANISAEHVSAASKSSHEVRNIANGNLERINSLSERLNTAVSTMIRLTKHSSDIGSILETIGSIAEQTNLLALNAAIEAARAGENGRGFAVVADEVRSLAARTQASTAEIHVMISNLQQETQAAEAAIDQGQQAANLCVGQSNELNDAIVQIESALSTIDQMSKSITAASKQQVDFSAEISDTMQMTEQAAQSNAEQALSMTQSSSEVSELADSLSSSVKRFKL</sequence>
<evidence type="ECO:0000256" key="6">
    <source>
        <dbReference type="SAM" id="Phobius"/>
    </source>
</evidence>
<accession>A4CE23</accession>
<dbReference type="PANTHER" id="PTHR32089">
    <property type="entry name" value="METHYL-ACCEPTING CHEMOTAXIS PROTEIN MCPB"/>
    <property type="match status" value="1"/>
</dbReference>
<evidence type="ECO:0000313" key="10">
    <source>
        <dbReference type="Proteomes" id="UP000006201"/>
    </source>
</evidence>
<keyword evidence="6" id="KW-1133">Transmembrane helix</keyword>
<dbReference type="Proteomes" id="UP000006201">
    <property type="component" value="Unassembled WGS sequence"/>
</dbReference>
<evidence type="ECO:0000313" key="9">
    <source>
        <dbReference type="EMBL" id="EAR27215.1"/>
    </source>
</evidence>
<keyword evidence="2 4" id="KW-0807">Transducer</keyword>
<dbReference type="Gene3D" id="6.10.340.10">
    <property type="match status" value="1"/>
</dbReference>
<dbReference type="GO" id="GO:0016020">
    <property type="term" value="C:membrane"/>
    <property type="evidence" value="ECO:0007669"/>
    <property type="project" value="UniProtKB-SubCell"/>
</dbReference>
<dbReference type="Gene3D" id="1.10.287.950">
    <property type="entry name" value="Methyl-accepting chemotaxis protein"/>
    <property type="match status" value="1"/>
</dbReference>
<dbReference type="PANTHER" id="PTHR32089:SF70">
    <property type="entry name" value="ENERGY TAXIS MODULATING METHYL ACCEPTING SENSORY TRANSDUCER"/>
    <property type="match status" value="1"/>
</dbReference>
<evidence type="ECO:0000259" key="7">
    <source>
        <dbReference type="PROSITE" id="PS50111"/>
    </source>
</evidence>
<dbReference type="PROSITE" id="PS50885">
    <property type="entry name" value="HAMP"/>
    <property type="match status" value="1"/>
</dbReference>
<comment type="subcellular location">
    <subcellularLocation>
        <location evidence="1">Membrane</location>
    </subcellularLocation>
</comment>
<keyword evidence="6" id="KW-0472">Membrane</keyword>
<dbReference type="CDD" id="cd06225">
    <property type="entry name" value="HAMP"/>
    <property type="match status" value="1"/>
</dbReference>
<dbReference type="RefSeq" id="WP_009839078.1">
    <property type="nucleotide sequence ID" value="NZ_AAOH01000007.1"/>
</dbReference>
<dbReference type="PROSITE" id="PS50111">
    <property type="entry name" value="CHEMOTAXIS_TRANSDUC_2"/>
    <property type="match status" value="1"/>
</dbReference>
<dbReference type="GO" id="GO:0007165">
    <property type="term" value="P:signal transduction"/>
    <property type="evidence" value="ECO:0007669"/>
    <property type="project" value="UniProtKB-KW"/>
</dbReference>
<evidence type="ECO:0000256" key="5">
    <source>
        <dbReference type="SAM" id="Coils"/>
    </source>
</evidence>
<dbReference type="Pfam" id="PF00015">
    <property type="entry name" value="MCPsignal"/>
    <property type="match status" value="1"/>
</dbReference>
<dbReference type="EMBL" id="AAOH01000007">
    <property type="protein sequence ID" value="EAR27215.1"/>
    <property type="molecule type" value="Genomic_DNA"/>
</dbReference>
<dbReference type="InterPro" id="IPR004089">
    <property type="entry name" value="MCPsignal_dom"/>
</dbReference>
<keyword evidence="5" id="KW-0175">Coiled coil</keyword>
<evidence type="ECO:0000256" key="1">
    <source>
        <dbReference type="ARBA" id="ARBA00004370"/>
    </source>
</evidence>